<feature type="coiled-coil region" evidence="1">
    <location>
        <begin position="304"/>
        <end position="355"/>
    </location>
</feature>
<feature type="coiled-coil region" evidence="1">
    <location>
        <begin position="879"/>
        <end position="978"/>
    </location>
</feature>
<dbReference type="EMBL" id="JAJADR010000002">
    <property type="protein sequence ID" value="MCB2408240.1"/>
    <property type="molecule type" value="Genomic_DNA"/>
</dbReference>
<reference evidence="3" key="1">
    <citation type="submission" date="2021-10" db="EMBL/GenBank/DDBJ databases">
        <authorList>
            <person name="Dean J.D."/>
            <person name="Kim M.K."/>
            <person name="Newey C.N."/>
            <person name="Stoker T.S."/>
            <person name="Thompson D.W."/>
            <person name="Grose J.H."/>
        </authorList>
    </citation>
    <scope>NUCLEOTIDE SEQUENCE</scope>
    <source>
        <strain evidence="3">BT178</strain>
    </source>
</reference>
<evidence type="ECO:0000256" key="1">
    <source>
        <dbReference type="SAM" id="Coils"/>
    </source>
</evidence>
<feature type="coiled-coil region" evidence="1">
    <location>
        <begin position="735"/>
        <end position="852"/>
    </location>
</feature>
<sequence length="1145" mass="128882">MKILRVRFFNLNSLRGQHEVDFAASPLSDAGLFAITGPTGAGKTTILDAITLALYGQVPRHDGSGPEQVMSHGTGESWAEVEFQVNDKHYRSKWGQYRARKQPGGNLQPPKMELSERQIADDGEETWPFLETYKMKVPARVAELSGLEYRQFLRSVLLAQGEFTRFLKSSPGERAQLLEKITDTRKYSDISRAAFDKAKQEAQQVDVLRAGLAGVVLLSAEEVAFLDTEVTSYQNQITTVAAEQQRLNEAQSWLRRLQELTTRQQHGQQRLLSLAQEAEVLSPIRRRVSQHEQALPFRTPWALLQQTETQIQRLQREAEQLTQQLPRLQEQFEAARLARQQAQQIRDTAHAAQQQQEPMLRAAEKLDTVVQLKEAELLKDRQSYDANNEHCKQLKANAEQAGTRLREIQAQLKELGKWLELNANVSELAQVLPELSANIQDWEHLSAELGQLRQRLQEIRQRQQQAEAAVAQYQQAAAAARQQQQQLTAEQQAAILDRNRWLRRLRHQVAALQKEQQTQQQHWDDLRRSLQMQQLVLSHTETRQLLVAGEPCPVCGALEHPYLAGVLGISHDSVQRDADREEALGQQVRALGTRFNRLNTYVTMLEQTSGDAEPDLDEPIQLLPESEEPSVGEQVRTLVKQLQDMARQHAAIELQLAQASSQQASAAQQQETHAQDVRQLSELLRDAEERAPTVRGVIVSMLRNFGLEFTEQNGRAIMESASQRAVEFGRKQQERNKAEQELSGISAAFQQTEDERERLQSKLRAHKQELLEKHAAIQQLKQERHELFAGTNVAAALRTLAVAIEEATQQLEKAAEMLKTRETALQVATESLRKSQQEAARQQQEHEQQHAALVAELQTAGLAPDPAALSTLLLPDTEVRRLAEQLQTHEQAVAVTQQNLADAAQQFQQEQTRNLTTEPAETVSQQLQSLGEQLAQLNQQLGQRQQRLLDHHRGLEQHAALAQQLEKQQQEARRWRQLADLIGSADGKKFSEFAQGLTLARLVELANRHLHRLTDRYRIMRNPQEHLDLLIVDEYQAGNSRSMNSLSGGESFLVSLALALGLSELAGRKTQIDTLFIDEGFGTLDPDTLEIALSALETLQGTGKTIGIISHVEALKERVSTQINVRKGAGGVSSLRVVGFGVDLE</sequence>
<keyword evidence="4" id="KW-1185">Reference proteome</keyword>
<evidence type="ECO:0000259" key="2">
    <source>
        <dbReference type="Pfam" id="PF13476"/>
    </source>
</evidence>
<dbReference type="SUPFAM" id="SSF52540">
    <property type="entry name" value="P-loop containing nucleoside triphosphate hydrolases"/>
    <property type="match status" value="1"/>
</dbReference>
<feature type="coiled-coil region" evidence="1">
    <location>
        <begin position="642"/>
        <end position="690"/>
    </location>
</feature>
<dbReference type="PANTHER" id="PTHR32114">
    <property type="entry name" value="ABC TRANSPORTER ABCH.3"/>
    <property type="match status" value="1"/>
</dbReference>
<name>A0ABS8APU6_9BACT</name>
<evidence type="ECO:0000313" key="3">
    <source>
        <dbReference type="EMBL" id="MCB2408240.1"/>
    </source>
</evidence>
<keyword evidence="1" id="KW-0175">Coiled coil</keyword>
<feature type="domain" description="Rad50/SbcC-type AAA" evidence="2">
    <location>
        <begin position="7"/>
        <end position="228"/>
    </location>
</feature>
<dbReference type="Proteomes" id="UP001165296">
    <property type="component" value="Unassembled WGS sequence"/>
</dbReference>
<dbReference type="RefSeq" id="WP_226175102.1">
    <property type="nucleotide sequence ID" value="NZ_JAJADR010000002.1"/>
</dbReference>
<accession>A0ABS8APU6</accession>
<feature type="coiled-coil region" evidence="1">
    <location>
        <begin position="442"/>
        <end position="522"/>
    </location>
</feature>
<dbReference type="Gene3D" id="3.40.50.300">
    <property type="entry name" value="P-loop containing nucleotide triphosphate hydrolases"/>
    <property type="match status" value="2"/>
</dbReference>
<organism evidence="3 4">
    <name type="scientific">Hymenobacter lucidus</name>
    <dbReference type="NCBI Taxonomy" id="2880930"/>
    <lineage>
        <taxon>Bacteria</taxon>
        <taxon>Pseudomonadati</taxon>
        <taxon>Bacteroidota</taxon>
        <taxon>Cytophagia</taxon>
        <taxon>Cytophagales</taxon>
        <taxon>Hymenobacteraceae</taxon>
        <taxon>Hymenobacter</taxon>
    </lineage>
</organism>
<comment type="caution">
    <text evidence="3">The sequence shown here is derived from an EMBL/GenBank/DDBJ whole genome shotgun (WGS) entry which is preliminary data.</text>
</comment>
<dbReference type="InterPro" id="IPR027417">
    <property type="entry name" value="P-loop_NTPase"/>
</dbReference>
<dbReference type="Pfam" id="PF13558">
    <property type="entry name" value="SbcC_Walker_B"/>
    <property type="match status" value="1"/>
</dbReference>
<dbReference type="Pfam" id="PF13476">
    <property type="entry name" value="AAA_23"/>
    <property type="match status" value="1"/>
</dbReference>
<dbReference type="PANTHER" id="PTHR32114:SF2">
    <property type="entry name" value="ABC TRANSPORTER ABCH.3"/>
    <property type="match status" value="1"/>
</dbReference>
<evidence type="ECO:0000313" key="4">
    <source>
        <dbReference type="Proteomes" id="UP001165296"/>
    </source>
</evidence>
<gene>
    <name evidence="3" type="ORF">LGH74_09650</name>
</gene>
<protein>
    <submittedName>
        <fullName evidence="3">AAA family ATPase</fullName>
    </submittedName>
</protein>
<dbReference type="InterPro" id="IPR038729">
    <property type="entry name" value="Rad50/SbcC_AAA"/>
</dbReference>
<proteinExistence type="predicted"/>